<reference evidence="4 5" key="1">
    <citation type="submission" date="2018-06" db="EMBL/GenBank/DDBJ databases">
        <title>Genomic Encyclopedia of Type Strains, Phase III (KMG-III): the genomes of soil and plant-associated and newly described type strains.</title>
        <authorList>
            <person name="Whitman W."/>
        </authorList>
    </citation>
    <scope>NUCLEOTIDE SEQUENCE [LARGE SCALE GENOMIC DNA]</scope>
    <source>
        <strain evidence="4 5">CGMCC 4.7090</strain>
    </source>
</reference>
<protein>
    <submittedName>
        <fullName evidence="4">Uncharacterized protein DUF4190</fullName>
    </submittedName>
</protein>
<dbReference type="PANTHER" id="PTHR40763:SF4">
    <property type="entry name" value="DUF1707 DOMAIN-CONTAINING PROTEIN"/>
    <property type="match status" value="1"/>
</dbReference>
<proteinExistence type="predicted"/>
<evidence type="ECO:0000313" key="4">
    <source>
        <dbReference type="EMBL" id="RAK34643.1"/>
    </source>
</evidence>
<evidence type="ECO:0000313" key="5">
    <source>
        <dbReference type="Proteomes" id="UP000249341"/>
    </source>
</evidence>
<keyword evidence="1" id="KW-1133">Transmembrane helix</keyword>
<gene>
    <name evidence="4" type="ORF">B0I29_111245</name>
</gene>
<keyword evidence="5" id="KW-1185">Reference proteome</keyword>
<sequence length="165" mass="17474">MYREPHMRVSDADREAIVARLNQATAEGRLSIEEFSERARQAYACRTWGELSEVVWDLPAPVGRYPVVPVAPPRPPPPAPPVGGLPLVSLILGILSLPATMCVPVGPVFSITAIITGVLGLRPPPRGAAYGRGMAVTGIALGILGLIAQIAFVFFFAVSSTGDDF</sequence>
<evidence type="ECO:0000259" key="2">
    <source>
        <dbReference type="Pfam" id="PF08044"/>
    </source>
</evidence>
<feature type="transmembrane region" description="Helical" evidence="1">
    <location>
        <begin position="90"/>
        <end position="121"/>
    </location>
</feature>
<dbReference type="InterPro" id="IPR012551">
    <property type="entry name" value="DUF1707_SHOCT-like"/>
</dbReference>
<accession>A0A327Z821</accession>
<dbReference type="PANTHER" id="PTHR40763">
    <property type="entry name" value="MEMBRANE PROTEIN-RELATED"/>
    <property type="match status" value="1"/>
</dbReference>
<comment type="caution">
    <text evidence="4">The sequence shown here is derived from an EMBL/GenBank/DDBJ whole genome shotgun (WGS) entry which is preliminary data.</text>
</comment>
<organism evidence="4 5">
    <name type="scientific">Actinoplanes lutulentus</name>
    <dbReference type="NCBI Taxonomy" id="1287878"/>
    <lineage>
        <taxon>Bacteria</taxon>
        <taxon>Bacillati</taxon>
        <taxon>Actinomycetota</taxon>
        <taxon>Actinomycetes</taxon>
        <taxon>Micromonosporales</taxon>
        <taxon>Micromonosporaceae</taxon>
        <taxon>Actinoplanes</taxon>
    </lineage>
</organism>
<evidence type="ECO:0000259" key="3">
    <source>
        <dbReference type="Pfam" id="PF13828"/>
    </source>
</evidence>
<name>A0A327Z821_9ACTN</name>
<dbReference type="InterPro" id="IPR025241">
    <property type="entry name" value="DUF4190"/>
</dbReference>
<keyword evidence="1" id="KW-0812">Transmembrane</keyword>
<dbReference type="RefSeq" id="WP_111651285.1">
    <property type="nucleotide sequence ID" value="NZ_JACHWI010000016.1"/>
</dbReference>
<feature type="domain" description="DUF4190" evidence="3">
    <location>
        <begin position="87"/>
        <end position="150"/>
    </location>
</feature>
<feature type="domain" description="DUF1707" evidence="2">
    <location>
        <begin position="7"/>
        <end position="59"/>
    </location>
</feature>
<dbReference type="Pfam" id="PF13828">
    <property type="entry name" value="DUF4190"/>
    <property type="match status" value="1"/>
</dbReference>
<feature type="transmembrane region" description="Helical" evidence="1">
    <location>
        <begin position="133"/>
        <end position="158"/>
    </location>
</feature>
<keyword evidence="1" id="KW-0472">Membrane</keyword>
<evidence type="ECO:0000256" key="1">
    <source>
        <dbReference type="SAM" id="Phobius"/>
    </source>
</evidence>
<dbReference type="AlphaFoldDB" id="A0A327Z821"/>
<dbReference type="EMBL" id="QLMJ01000011">
    <property type="protein sequence ID" value="RAK34643.1"/>
    <property type="molecule type" value="Genomic_DNA"/>
</dbReference>
<dbReference type="Pfam" id="PF08044">
    <property type="entry name" value="DUF1707"/>
    <property type="match status" value="1"/>
</dbReference>
<dbReference type="Proteomes" id="UP000249341">
    <property type="component" value="Unassembled WGS sequence"/>
</dbReference>
<dbReference type="OrthoDB" id="4772576at2"/>